<feature type="region of interest" description="Disordered" evidence="1">
    <location>
        <begin position="930"/>
        <end position="950"/>
    </location>
</feature>
<feature type="region of interest" description="Disordered" evidence="1">
    <location>
        <begin position="1"/>
        <end position="33"/>
    </location>
</feature>
<dbReference type="PANTHER" id="PTHR46082">
    <property type="entry name" value="ATP/GTP-BINDING PROTEIN-RELATED"/>
    <property type="match status" value="1"/>
</dbReference>
<feature type="region of interest" description="Disordered" evidence="1">
    <location>
        <begin position="741"/>
        <end position="766"/>
    </location>
</feature>
<protein>
    <submittedName>
        <fullName evidence="2">Uncharacterized protein</fullName>
    </submittedName>
</protein>
<evidence type="ECO:0000313" key="2">
    <source>
        <dbReference type="EMBL" id="OOQ89536.1"/>
    </source>
</evidence>
<feature type="compositionally biased region" description="Polar residues" evidence="1">
    <location>
        <begin position="1"/>
        <end position="17"/>
    </location>
</feature>
<dbReference type="SMART" id="SM00028">
    <property type="entry name" value="TPR"/>
    <property type="match status" value="2"/>
</dbReference>
<proteinExistence type="predicted"/>
<dbReference type="Pfam" id="PF13424">
    <property type="entry name" value="TPR_12"/>
    <property type="match status" value="1"/>
</dbReference>
<dbReference type="SUPFAM" id="SSF48452">
    <property type="entry name" value="TPR-like"/>
    <property type="match status" value="1"/>
</dbReference>
<sequence length="1164" mass="132819">MGASWSSDRAEEPSSSAIDLEKPPDPPSQSKYPRCYGDVVPSVCSDRPEDLYDELYEQMYFVQHANQDCIVAFQQCDKENPRVDPEEWFIIAERIPRVYEYLAHRTNTLNVDVYQPIDLHPHIVKYLGRLPVGYLLEKLDPGPLGATTLPYLTTFPVSHTSSDDKDLPDNGDREPLLLLYYRWALQSLSALAFLHEHGVYLMDFSLSTIWIRDDFSIALSGFVNATIPTDEWPYSPDGTRYEPEIYYPTNPDSGQPELSPKIDLSDWATFVWQLIRKDASSHGAKRGVMPTDPLDPTEMPGEVNAWEYHKQRLKEGKLQLLEEERLGPMLVKAWKGEYENGREILQEIRSYLQQIGIRIDGEDEVVLDDGRNEVDQDTQNLDSVSKHRLQTLSRAAEKVFAERALLLEENRILFEQNNEKPCRQSTCQKYLGKLITRIFTASIDLGQGSEKVLGHEHPDTLVGVSNLGLIFSSQGKYEEAEAMHRRVLKAREKVLGCEHPDTLTSVSNLGSVLDSPGKYEEAEAMHRRDLEGSEIVLGRVHPDALTSVNNFGSVLGRQGKYEEAEVMYRRTLEARHKVFGQGFIFCLFGGLIDWKATKQKTISISTTEAELLALSHAARQSYWMKRLFKFIRFDPGHEDVIQCDNKQTIDLLTREKLTFQTKLRHVDIHRLWIRQEVQAKRLRIEWLKSSDLPADGLTKALSRQKHEAFIKQIVCRYSNPKKMTQSSLCHYEHGVQRSMSLDPLDNTSQYAPTPGNPSWSPTSPSDIGSINVDPISPIDYASPQQTGSQKNSLPLLQFGDWEEGRTYDEDPPSCIHYLIEWKVTLNNRTVAKDTEQNLVLAPRFHWRLFLQPKLKELLVRKYPRRTLESDDTSVVVSATRQKGLTLRFDGTDIDWTSIEKQLLDWGDLFLAGKKLRLVVSFNYMENTSSLNVSGRTTDKRGSSSATQRMLQERDRQIYAEEAASGEPPAWKEDPYGKKHYKLYRDQLESLVKYVQSGGILQSYEDVPGMIREQIYRAERQRLDRPRANNRLNAEISCPPINIINVLPTQALQAPGLSSAAHPETASSSADFPAIHISGLLDVAVREYSNWQQSRLGDEALKSEVRKACDVALEDGLDLAQIDKDKDPNYFKARGVKWGIARRFVKDIRYWVENYNGCVRSEADI</sequence>
<feature type="compositionally biased region" description="Polar residues" evidence="1">
    <location>
        <begin position="745"/>
        <end position="766"/>
    </location>
</feature>
<dbReference type="CDD" id="cd09272">
    <property type="entry name" value="RNase_HI_RT_Ty1"/>
    <property type="match status" value="1"/>
</dbReference>
<dbReference type="InterPro" id="IPR019734">
    <property type="entry name" value="TPR_rpt"/>
</dbReference>
<dbReference type="AlphaFoldDB" id="A0A1S9RVW6"/>
<dbReference type="InterPro" id="IPR011009">
    <property type="entry name" value="Kinase-like_dom_sf"/>
</dbReference>
<evidence type="ECO:0000256" key="1">
    <source>
        <dbReference type="SAM" id="MobiDB-lite"/>
    </source>
</evidence>
<dbReference type="PANTHER" id="PTHR46082:SF6">
    <property type="entry name" value="AAA+ ATPASE DOMAIN-CONTAINING PROTEIN-RELATED"/>
    <property type="match status" value="1"/>
</dbReference>
<accession>A0A1S9RVW6</accession>
<evidence type="ECO:0000313" key="3">
    <source>
        <dbReference type="Proteomes" id="UP000190744"/>
    </source>
</evidence>
<dbReference type="Gene3D" id="1.25.40.10">
    <property type="entry name" value="Tetratricopeptide repeat domain"/>
    <property type="match status" value="1"/>
</dbReference>
<dbReference type="InterPro" id="IPR053137">
    <property type="entry name" value="NLR-like"/>
</dbReference>
<comment type="caution">
    <text evidence="2">The sequence shown here is derived from an EMBL/GenBank/DDBJ whole genome shotgun (WGS) entry which is preliminary data.</text>
</comment>
<gene>
    <name evidence="2" type="ORF">PEBR_07827</name>
</gene>
<dbReference type="EMBL" id="LJBN01000107">
    <property type="protein sequence ID" value="OOQ89536.1"/>
    <property type="molecule type" value="Genomic_DNA"/>
</dbReference>
<dbReference type="InterPro" id="IPR011990">
    <property type="entry name" value="TPR-like_helical_dom_sf"/>
</dbReference>
<dbReference type="SUPFAM" id="SSF56112">
    <property type="entry name" value="Protein kinase-like (PK-like)"/>
    <property type="match status" value="1"/>
</dbReference>
<name>A0A1S9RVW6_PENBI</name>
<reference evidence="3" key="1">
    <citation type="submission" date="2015-09" db="EMBL/GenBank/DDBJ databases">
        <authorList>
            <person name="Fill T.P."/>
            <person name="Baretta J.F."/>
            <person name="de Almeida L.G."/>
            <person name="Rocha M."/>
            <person name="de Souza D.H."/>
            <person name="Malavazi I."/>
            <person name="Cerdeira L.T."/>
            <person name="Hong H."/>
            <person name="Samborskyy M."/>
            <person name="de Vasconcelos A.T."/>
            <person name="Leadlay P."/>
            <person name="Rodrigues-Filho E."/>
        </authorList>
    </citation>
    <scope>NUCLEOTIDE SEQUENCE [LARGE SCALE GENOMIC DNA]</scope>
    <source>
        <strain evidence="3">LaBioMMi 136</strain>
    </source>
</reference>
<organism evidence="2 3">
    <name type="scientific">Penicillium brasilianum</name>
    <dbReference type="NCBI Taxonomy" id="104259"/>
    <lineage>
        <taxon>Eukaryota</taxon>
        <taxon>Fungi</taxon>
        <taxon>Dikarya</taxon>
        <taxon>Ascomycota</taxon>
        <taxon>Pezizomycotina</taxon>
        <taxon>Eurotiomycetes</taxon>
        <taxon>Eurotiomycetidae</taxon>
        <taxon>Eurotiales</taxon>
        <taxon>Aspergillaceae</taxon>
        <taxon>Penicillium</taxon>
    </lineage>
</organism>
<dbReference type="Proteomes" id="UP000190744">
    <property type="component" value="Unassembled WGS sequence"/>
</dbReference>
<dbReference type="Pfam" id="PF13374">
    <property type="entry name" value="TPR_10"/>
    <property type="match status" value="1"/>
</dbReference>